<feature type="region of interest" description="Disordered" evidence="1">
    <location>
        <begin position="92"/>
        <end position="143"/>
    </location>
</feature>
<proteinExistence type="predicted"/>
<dbReference type="EMBL" id="ML120427">
    <property type="protein sequence ID" value="RPA95352.1"/>
    <property type="molecule type" value="Genomic_DNA"/>
</dbReference>
<protein>
    <submittedName>
        <fullName evidence="2">Uncharacterized protein</fullName>
    </submittedName>
</protein>
<evidence type="ECO:0000256" key="1">
    <source>
        <dbReference type="SAM" id="MobiDB-lite"/>
    </source>
</evidence>
<organism evidence="2 3">
    <name type="scientific">Choiromyces venosus 120613-1</name>
    <dbReference type="NCBI Taxonomy" id="1336337"/>
    <lineage>
        <taxon>Eukaryota</taxon>
        <taxon>Fungi</taxon>
        <taxon>Dikarya</taxon>
        <taxon>Ascomycota</taxon>
        <taxon>Pezizomycotina</taxon>
        <taxon>Pezizomycetes</taxon>
        <taxon>Pezizales</taxon>
        <taxon>Tuberaceae</taxon>
        <taxon>Choiromyces</taxon>
    </lineage>
</organism>
<reference evidence="2 3" key="1">
    <citation type="journal article" date="2018" name="Nat. Ecol. Evol.">
        <title>Pezizomycetes genomes reveal the molecular basis of ectomycorrhizal truffle lifestyle.</title>
        <authorList>
            <person name="Murat C."/>
            <person name="Payen T."/>
            <person name="Noel B."/>
            <person name="Kuo A."/>
            <person name="Morin E."/>
            <person name="Chen J."/>
            <person name="Kohler A."/>
            <person name="Krizsan K."/>
            <person name="Balestrini R."/>
            <person name="Da Silva C."/>
            <person name="Montanini B."/>
            <person name="Hainaut M."/>
            <person name="Levati E."/>
            <person name="Barry K.W."/>
            <person name="Belfiori B."/>
            <person name="Cichocki N."/>
            <person name="Clum A."/>
            <person name="Dockter R.B."/>
            <person name="Fauchery L."/>
            <person name="Guy J."/>
            <person name="Iotti M."/>
            <person name="Le Tacon F."/>
            <person name="Lindquist E.A."/>
            <person name="Lipzen A."/>
            <person name="Malagnac F."/>
            <person name="Mello A."/>
            <person name="Molinier V."/>
            <person name="Miyauchi S."/>
            <person name="Poulain J."/>
            <person name="Riccioni C."/>
            <person name="Rubini A."/>
            <person name="Sitrit Y."/>
            <person name="Splivallo R."/>
            <person name="Traeger S."/>
            <person name="Wang M."/>
            <person name="Zifcakova L."/>
            <person name="Wipf D."/>
            <person name="Zambonelli A."/>
            <person name="Paolocci F."/>
            <person name="Nowrousian M."/>
            <person name="Ottonello S."/>
            <person name="Baldrian P."/>
            <person name="Spatafora J.W."/>
            <person name="Henrissat B."/>
            <person name="Nagy L.G."/>
            <person name="Aury J.M."/>
            <person name="Wincker P."/>
            <person name="Grigoriev I.V."/>
            <person name="Bonfante P."/>
            <person name="Martin F.M."/>
        </authorList>
    </citation>
    <scope>NUCLEOTIDE SEQUENCE [LARGE SCALE GENOMIC DNA]</scope>
    <source>
        <strain evidence="2 3">120613-1</strain>
    </source>
</reference>
<sequence>MVPTFFPSPSFHLVFKLRPLPLDPVFSQQNIYLPIFLPQPITVTSPLTGEGRKKLRITPRRPVTKWETSALETSAFAKEKLKQRNCKMELRAQRGTSHVPTTVTRGTRTTKRRGGPGVPGRSEAAIEAMIGGRGTKNAERARG</sequence>
<name>A0A3N4JAP6_9PEZI</name>
<keyword evidence="3" id="KW-1185">Reference proteome</keyword>
<accession>A0A3N4JAP6</accession>
<evidence type="ECO:0000313" key="3">
    <source>
        <dbReference type="Proteomes" id="UP000276215"/>
    </source>
</evidence>
<dbReference type="AlphaFoldDB" id="A0A3N4JAP6"/>
<dbReference type="Proteomes" id="UP000276215">
    <property type="component" value="Unassembled WGS sequence"/>
</dbReference>
<gene>
    <name evidence="2" type="ORF">L873DRAFT_1327274</name>
</gene>
<evidence type="ECO:0000313" key="2">
    <source>
        <dbReference type="EMBL" id="RPA95352.1"/>
    </source>
</evidence>